<dbReference type="Proteomes" id="UP001249945">
    <property type="component" value="Unassembled WGS sequence"/>
</dbReference>
<evidence type="ECO:0000313" key="2">
    <source>
        <dbReference type="EMBL" id="MDT1975279.1"/>
    </source>
</evidence>
<dbReference type="InterPro" id="IPR007737">
    <property type="entry name" value="Mga_HTH"/>
</dbReference>
<evidence type="ECO:0000313" key="3">
    <source>
        <dbReference type="Proteomes" id="UP001249945"/>
    </source>
</evidence>
<name>A0AAW8RFM0_CARDV</name>
<comment type="caution">
    <text evidence="2">The sequence shown here is derived from an EMBL/GenBank/DDBJ whole genome shotgun (WGS) entry which is preliminary data.</text>
</comment>
<evidence type="ECO:0000259" key="1">
    <source>
        <dbReference type="Pfam" id="PF05043"/>
    </source>
</evidence>
<dbReference type="RefSeq" id="WP_311780973.1">
    <property type="nucleotide sequence ID" value="NZ_JALRMQ010000003.1"/>
</dbReference>
<reference evidence="2" key="1">
    <citation type="submission" date="2022-04" db="EMBL/GenBank/DDBJ databases">
        <title>Draft genome sequences of lactic acid bacteria (LAB) strains involved in meat spoilage.</title>
        <authorList>
            <person name="Palevich N."/>
        </authorList>
    </citation>
    <scope>NUCLEOTIDE SEQUENCE</scope>
    <source>
        <strain evidence="2">9-14</strain>
    </source>
</reference>
<accession>A0AAW8RFM0</accession>
<dbReference type="Pfam" id="PF05043">
    <property type="entry name" value="Mga"/>
    <property type="match status" value="1"/>
</dbReference>
<organism evidence="2 3">
    <name type="scientific">Carnobacterium divergens</name>
    <name type="common">Lactobacillus divergens</name>
    <dbReference type="NCBI Taxonomy" id="2748"/>
    <lineage>
        <taxon>Bacteria</taxon>
        <taxon>Bacillati</taxon>
        <taxon>Bacillota</taxon>
        <taxon>Bacilli</taxon>
        <taxon>Lactobacillales</taxon>
        <taxon>Carnobacteriaceae</taxon>
        <taxon>Carnobacterium</taxon>
    </lineage>
</organism>
<dbReference type="AlphaFoldDB" id="A0AAW8RFM0"/>
<feature type="domain" description="Mga helix-turn-helix" evidence="1">
    <location>
        <begin position="82"/>
        <end position="163"/>
    </location>
</feature>
<proteinExistence type="predicted"/>
<sequence length="479" mass="57742">MEEFLDKIDNRKFFLFKALEESYRNRLTYSELMEALNVSEFVLMRILNDLEDDLQKFDLTESFNIIKYKKYVQLEEKLDVNSEILLHKLVINSPKFKMIDCILKKEFPGVSIFSEENYVNMPKAYSYIKEIKKLFIRTRIKINAKFELVGNEMDQRMFMFNFYYSIFGNIDTPFHRNISEEAELLTAQFKMECYPRLSIIQTNKLLYLFSIILIRQKNGEYIDSEMTVRDYLREEDYQMYSLFFRSKFIEIDDKEINFFIAFLISENIINSDENVTKYNQQSINTTELFLSRFVERFGKFEDFRLKRKIEEGLNHAHFKVSLINRTKYFRDEFIVFPFIKEQYGEILQFCDEFVESCRRTPSLKIVYLNKEFLLNEYIYLIINSMPASFFMKEINVCVDFLLGKNYNEMIIKNIKTFEFLNIEIQENLDLKTDLLLTDSLMKNELTCDYIIWNTPPTTQDWGNLGELLVKIKKKKEMKR</sequence>
<dbReference type="EMBL" id="JALRMR010000019">
    <property type="protein sequence ID" value="MDT1975279.1"/>
    <property type="molecule type" value="Genomic_DNA"/>
</dbReference>
<protein>
    <submittedName>
        <fullName evidence="2">Helix-turn-helix domain-containing protein</fullName>
    </submittedName>
</protein>
<gene>
    <name evidence="2" type="ORF">MX635_12795</name>
</gene>